<comment type="caution">
    <text evidence="3">The sequence shown here is derived from an EMBL/GenBank/DDBJ whole genome shotgun (WGS) entry which is preliminary data.</text>
</comment>
<feature type="compositionally biased region" description="Pro residues" evidence="1">
    <location>
        <begin position="84"/>
        <end position="95"/>
    </location>
</feature>
<dbReference type="EMBL" id="JBHSMX010000007">
    <property type="protein sequence ID" value="MFC5519894.1"/>
    <property type="molecule type" value="Genomic_DNA"/>
</dbReference>
<protein>
    <submittedName>
        <fullName evidence="3">DUF2946 domain-containing protein</fullName>
    </submittedName>
</protein>
<organism evidence="3 4">
    <name type="scientific">Polaromonas jejuensis</name>
    <dbReference type="NCBI Taxonomy" id="457502"/>
    <lineage>
        <taxon>Bacteria</taxon>
        <taxon>Pseudomonadati</taxon>
        <taxon>Pseudomonadota</taxon>
        <taxon>Betaproteobacteria</taxon>
        <taxon>Burkholderiales</taxon>
        <taxon>Comamonadaceae</taxon>
        <taxon>Polaromonas</taxon>
    </lineage>
</organism>
<keyword evidence="4" id="KW-1185">Reference proteome</keyword>
<evidence type="ECO:0000313" key="3">
    <source>
        <dbReference type="EMBL" id="MFC5519894.1"/>
    </source>
</evidence>
<feature type="signal peptide" evidence="2">
    <location>
        <begin position="1"/>
        <end position="30"/>
    </location>
</feature>
<dbReference type="RefSeq" id="WP_377371919.1">
    <property type="nucleotide sequence ID" value="NZ_JBHSMX010000007.1"/>
</dbReference>
<dbReference type="Proteomes" id="UP001596084">
    <property type="component" value="Unassembled WGS sequence"/>
</dbReference>
<reference evidence="4" key="1">
    <citation type="journal article" date="2019" name="Int. J. Syst. Evol. Microbiol.">
        <title>The Global Catalogue of Microorganisms (GCM) 10K type strain sequencing project: providing services to taxonomists for standard genome sequencing and annotation.</title>
        <authorList>
            <consortium name="The Broad Institute Genomics Platform"/>
            <consortium name="The Broad Institute Genome Sequencing Center for Infectious Disease"/>
            <person name="Wu L."/>
            <person name="Ma J."/>
        </authorList>
    </citation>
    <scope>NUCLEOTIDE SEQUENCE [LARGE SCALE GENOMIC DNA]</scope>
    <source>
        <strain evidence="4">CGMCC 4.7277</strain>
    </source>
</reference>
<sequence length="129" mass="13935">MFNRLERQFTIWIAVAVLLMSALAPAVSHAIASWEGTSTSWQQICTAQADKSEPATGSPGSPVDDEIAAHFDHCPYCALDQSPSAPPPQHVPPVISPGDQGVDHSRDLLPLHLRLPWSSAQQRAPPLHC</sequence>
<accession>A0ABW0QB18</accession>
<evidence type="ECO:0000256" key="1">
    <source>
        <dbReference type="SAM" id="MobiDB-lite"/>
    </source>
</evidence>
<feature type="region of interest" description="Disordered" evidence="1">
    <location>
        <begin position="79"/>
        <end position="105"/>
    </location>
</feature>
<gene>
    <name evidence="3" type="ORF">ACFPP7_03050</name>
</gene>
<feature type="region of interest" description="Disordered" evidence="1">
    <location>
        <begin position="47"/>
        <end position="67"/>
    </location>
</feature>
<feature type="chain" id="PRO_5047382394" evidence="2">
    <location>
        <begin position="31"/>
        <end position="129"/>
    </location>
</feature>
<name>A0ABW0QB18_9BURK</name>
<proteinExistence type="predicted"/>
<dbReference type="Pfam" id="PF11162">
    <property type="entry name" value="DUF2946"/>
    <property type="match status" value="1"/>
</dbReference>
<evidence type="ECO:0000256" key="2">
    <source>
        <dbReference type="SAM" id="SignalP"/>
    </source>
</evidence>
<evidence type="ECO:0000313" key="4">
    <source>
        <dbReference type="Proteomes" id="UP001596084"/>
    </source>
</evidence>
<dbReference type="InterPro" id="IPR021333">
    <property type="entry name" value="DUF2946"/>
</dbReference>
<keyword evidence="2" id="KW-0732">Signal</keyword>